<dbReference type="InterPro" id="IPR051610">
    <property type="entry name" value="GPI/OXD"/>
</dbReference>
<dbReference type="NCBIfam" id="TIGR03404">
    <property type="entry name" value="bicupin_oxalic"/>
    <property type="match status" value="1"/>
</dbReference>
<proteinExistence type="predicted"/>
<sequence>MDSTETTAPHHEAPAFGNPDLPPEGVRNTVGDPASTRMTGPRNPVLESQFPSALTAPATDVSTQPFFWSSFTISPRRQQRGGWAREVTQRDFAISDEIAGVNMYLEPGGIRELHWHQTAEWAYMTRGRCRITTLSREGLPSVEDVESGDLWFFPAGLPHSLQGLGPDGAEFVLAFDDGDQSESNTLLLTDWFAHTPPEVLAKNFGVAQEVFKDIPLHNLWIFPGDEPGDLADDQAAAGVEWGATQPVIFRLSRSEPRHQNSGGSIHIADSSNYLASTTVAAALTIIEPGSMRELHWHPNADEWQYYLQGSARMTVFNTGPHANTTDFRAGDVGLVRRNLGHYVENTGDDQLIFIETFRSDHYEEVSLANWLSHLPPALVAQHLNIPEDVLATFPRGTQGIVPLR</sequence>
<name>A0ABQ3YKD2_9ACTN</name>
<feature type="region of interest" description="Disordered" evidence="2">
    <location>
        <begin position="1"/>
        <end position="48"/>
    </location>
</feature>
<dbReference type="SUPFAM" id="SSF51182">
    <property type="entry name" value="RmlC-like cupins"/>
    <property type="match status" value="1"/>
</dbReference>
<dbReference type="CDD" id="cd20305">
    <property type="entry name" value="cupin_OxDC_C"/>
    <property type="match status" value="1"/>
</dbReference>
<dbReference type="SMART" id="SM00835">
    <property type="entry name" value="Cupin_1"/>
    <property type="match status" value="2"/>
</dbReference>
<reference evidence="4 5" key="1">
    <citation type="submission" date="2021-01" db="EMBL/GenBank/DDBJ databases">
        <title>Whole genome shotgun sequence of Actinoplanes deccanensis NBRC 13994.</title>
        <authorList>
            <person name="Komaki H."/>
            <person name="Tamura T."/>
        </authorList>
    </citation>
    <scope>NUCLEOTIDE SEQUENCE [LARGE SCALE GENOMIC DNA]</scope>
    <source>
        <strain evidence="4 5">NBRC 13994</strain>
    </source>
</reference>
<dbReference type="InterPro" id="IPR017774">
    <property type="entry name" value="Bicupin_oxalate_deCO2ase/Oxase"/>
</dbReference>
<keyword evidence="1" id="KW-0479">Metal-binding</keyword>
<feature type="domain" description="Cupin type-1" evidence="3">
    <location>
        <begin position="71"/>
        <end position="212"/>
    </location>
</feature>
<dbReference type="Proteomes" id="UP000609879">
    <property type="component" value="Unassembled WGS sequence"/>
</dbReference>
<protein>
    <submittedName>
        <fullName evidence="4">Oxalate decarboxylase</fullName>
    </submittedName>
</protein>
<dbReference type="InterPro" id="IPR014710">
    <property type="entry name" value="RmlC-like_jellyroll"/>
</dbReference>
<organism evidence="4 5">
    <name type="scientific">Paractinoplanes deccanensis</name>
    <dbReference type="NCBI Taxonomy" id="113561"/>
    <lineage>
        <taxon>Bacteria</taxon>
        <taxon>Bacillati</taxon>
        <taxon>Actinomycetota</taxon>
        <taxon>Actinomycetes</taxon>
        <taxon>Micromonosporales</taxon>
        <taxon>Micromonosporaceae</taxon>
        <taxon>Paractinoplanes</taxon>
    </lineage>
</organism>
<dbReference type="InterPro" id="IPR006045">
    <property type="entry name" value="Cupin_1"/>
</dbReference>
<evidence type="ECO:0000256" key="1">
    <source>
        <dbReference type="ARBA" id="ARBA00022723"/>
    </source>
</evidence>
<feature type="domain" description="Cupin type-1" evidence="3">
    <location>
        <begin position="249"/>
        <end position="391"/>
    </location>
</feature>
<evidence type="ECO:0000256" key="2">
    <source>
        <dbReference type="SAM" id="MobiDB-lite"/>
    </source>
</evidence>
<evidence type="ECO:0000313" key="5">
    <source>
        <dbReference type="Proteomes" id="UP000609879"/>
    </source>
</evidence>
<dbReference type="PANTHER" id="PTHR35848:SF9">
    <property type="entry name" value="SLL1358 PROTEIN"/>
    <property type="match status" value="1"/>
</dbReference>
<gene>
    <name evidence="4" type="ORF">Ade02nite_88910</name>
</gene>
<evidence type="ECO:0000313" key="4">
    <source>
        <dbReference type="EMBL" id="GID80250.1"/>
    </source>
</evidence>
<dbReference type="EMBL" id="BOMI01000188">
    <property type="protein sequence ID" value="GID80250.1"/>
    <property type="molecule type" value="Genomic_DNA"/>
</dbReference>
<dbReference type="PANTHER" id="PTHR35848">
    <property type="entry name" value="OXALATE-BINDING PROTEIN"/>
    <property type="match status" value="1"/>
</dbReference>
<dbReference type="RefSeq" id="WP_203777374.1">
    <property type="nucleotide sequence ID" value="NZ_BAAABO010000009.1"/>
</dbReference>
<evidence type="ECO:0000259" key="3">
    <source>
        <dbReference type="SMART" id="SM00835"/>
    </source>
</evidence>
<dbReference type="Pfam" id="PF00190">
    <property type="entry name" value="Cupin_1"/>
    <property type="match status" value="2"/>
</dbReference>
<dbReference type="CDD" id="cd20304">
    <property type="entry name" value="cupin_OxDC_N"/>
    <property type="match status" value="1"/>
</dbReference>
<dbReference type="InterPro" id="IPR011051">
    <property type="entry name" value="RmlC_Cupin_sf"/>
</dbReference>
<comment type="caution">
    <text evidence="4">The sequence shown here is derived from an EMBL/GenBank/DDBJ whole genome shotgun (WGS) entry which is preliminary data.</text>
</comment>
<keyword evidence="5" id="KW-1185">Reference proteome</keyword>
<accession>A0ABQ3YKD2</accession>
<dbReference type="Gene3D" id="2.60.120.10">
    <property type="entry name" value="Jelly Rolls"/>
    <property type="match status" value="2"/>
</dbReference>